<feature type="transmembrane region" description="Helical" evidence="1">
    <location>
        <begin position="12"/>
        <end position="31"/>
    </location>
</feature>
<evidence type="ECO:0000256" key="1">
    <source>
        <dbReference type="SAM" id="Phobius"/>
    </source>
</evidence>
<dbReference type="RefSeq" id="WP_015641165.1">
    <property type="nucleotide sequence ID" value="NC_021219.1"/>
</dbReference>
<feature type="transmembrane region" description="Helical" evidence="1">
    <location>
        <begin position="171"/>
        <end position="190"/>
    </location>
</feature>
<dbReference type="OrthoDB" id="3225559at2"/>
<name>R4PLK6_9BACT</name>
<evidence type="ECO:0008006" key="4">
    <source>
        <dbReference type="Google" id="ProtNLM"/>
    </source>
</evidence>
<keyword evidence="1" id="KW-0812">Transmembrane</keyword>
<protein>
    <recommendedName>
        <fullName evidence="4">DUF998 domain-containing protein</fullName>
    </recommendedName>
</protein>
<feature type="transmembrane region" description="Helical" evidence="1">
    <location>
        <begin position="51"/>
        <end position="73"/>
    </location>
</feature>
<dbReference type="Proteomes" id="UP000013893">
    <property type="component" value="Chromosome"/>
</dbReference>
<dbReference type="EMBL" id="CP005957">
    <property type="protein sequence ID" value="AGL61714.1"/>
    <property type="molecule type" value="Genomic_DNA"/>
</dbReference>
<keyword evidence="1" id="KW-1133">Transmembrane helix</keyword>
<keyword evidence="1" id="KW-0472">Membrane</keyword>
<proteinExistence type="predicted"/>
<dbReference type="STRING" id="1332188.L336_0002"/>
<evidence type="ECO:0000313" key="3">
    <source>
        <dbReference type="Proteomes" id="UP000013893"/>
    </source>
</evidence>
<keyword evidence="3" id="KW-1185">Reference proteome</keyword>
<sequence length="200" mass="22642">MRVPEHHYRSSHAASALVLVGTTGIVLGMLLAPDTLWLQLHLSRLGEHGHLSAALFNASLVVAAICLMTMGILVRKDMYGIDMPRGAELIRNWFISIAFCWIGLAVFTYDQHPHIHDFFGYGEFTLLCSLMFFLKNISDAFSDRTHYIGYIAVLTTGLLMAVYHLTHSISLLSVEMYGLVYAYAWFLSLTNDISRQRRHF</sequence>
<dbReference type="HOGENOM" id="CLU_1364117_0_0_0"/>
<organism evidence="2 3">
    <name type="scientific">Candidatus Saccharimonas aalborgensis</name>
    <dbReference type="NCBI Taxonomy" id="1332188"/>
    <lineage>
        <taxon>Bacteria</taxon>
        <taxon>Candidatus Saccharimonadota</taxon>
        <taxon>Candidatus Saccharimonadia</taxon>
        <taxon>Candidatus Saccharimonadales</taxon>
        <taxon>Candidatus Saccharimonadaceae</taxon>
        <taxon>Candidatus Saccharimonas</taxon>
    </lineage>
</organism>
<feature type="transmembrane region" description="Helical" evidence="1">
    <location>
        <begin position="93"/>
        <end position="112"/>
    </location>
</feature>
<feature type="transmembrane region" description="Helical" evidence="1">
    <location>
        <begin position="118"/>
        <end position="135"/>
    </location>
</feature>
<dbReference type="KEGG" id="saal:L336_0002"/>
<evidence type="ECO:0000313" key="2">
    <source>
        <dbReference type="EMBL" id="AGL61714.1"/>
    </source>
</evidence>
<reference evidence="2 3" key="1">
    <citation type="journal article" date="2013" name="Nat. Biotechnol.">
        <title>Genome sequences of rare, uncultured bacteria obtained by differential coverage binning of multiple metagenomes.</title>
        <authorList>
            <person name="Albertsen M."/>
            <person name="Hugenholtz P."/>
            <person name="Skarshewski A."/>
            <person name="Nielsen K.L."/>
            <person name="Tyson G.W."/>
            <person name="Nielsen P.H."/>
        </authorList>
    </citation>
    <scope>NUCLEOTIDE SEQUENCE [LARGE SCALE GENOMIC DNA]</scope>
    <source>
        <strain evidence="2">TM71</strain>
    </source>
</reference>
<dbReference type="AlphaFoldDB" id="R4PLK6"/>
<feature type="transmembrane region" description="Helical" evidence="1">
    <location>
        <begin position="147"/>
        <end position="165"/>
    </location>
</feature>
<gene>
    <name evidence="2" type="ORF">L336_0002</name>
</gene>
<accession>R4PLK6</accession>